<dbReference type="InterPro" id="IPR009737">
    <property type="entry name" value="Aim32/Apd1-like"/>
</dbReference>
<dbReference type="CDD" id="cd03062">
    <property type="entry name" value="TRX_Fd_Sucrase"/>
    <property type="match status" value="1"/>
</dbReference>
<keyword evidence="3" id="KW-1185">Reference proteome</keyword>
<gene>
    <name evidence="2" type="ORF">GGX14DRAFT_459821</name>
</gene>
<dbReference type="PANTHER" id="PTHR31902">
    <property type="entry name" value="ACTIN PATCHES DISTAL PROTEIN 1"/>
    <property type="match status" value="1"/>
</dbReference>
<comment type="caution">
    <text evidence="2">The sequence shown here is derived from an EMBL/GenBank/DDBJ whole genome shotgun (WGS) entry which is preliminary data.</text>
</comment>
<dbReference type="Gene3D" id="3.40.30.10">
    <property type="entry name" value="Glutaredoxin"/>
    <property type="match status" value="1"/>
</dbReference>
<proteinExistence type="predicted"/>
<protein>
    <submittedName>
        <fullName evidence="2">Sucrase/ferredoxin-like-domain-containing protein</fullName>
    </submittedName>
</protein>
<dbReference type="PANTHER" id="PTHR31902:SF14">
    <property type="entry name" value="ACTIN PATCHES DISTAL PROTEIN 1"/>
    <property type="match status" value="1"/>
</dbReference>
<feature type="region of interest" description="Disordered" evidence="1">
    <location>
        <begin position="96"/>
        <end position="118"/>
    </location>
</feature>
<dbReference type="SUPFAM" id="SSF52833">
    <property type="entry name" value="Thioredoxin-like"/>
    <property type="match status" value="1"/>
</dbReference>
<dbReference type="Pfam" id="PF06999">
    <property type="entry name" value="Suc_Fer-like"/>
    <property type="match status" value="1"/>
</dbReference>
<name>A0AAD6V9N5_9AGAR</name>
<evidence type="ECO:0000256" key="1">
    <source>
        <dbReference type="SAM" id="MobiDB-lite"/>
    </source>
</evidence>
<evidence type="ECO:0000313" key="2">
    <source>
        <dbReference type="EMBL" id="KAJ7204800.1"/>
    </source>
</evidence>
<organism evidence="2 3">
    <name type="scientific">Mycena pura</name>
    <dbReference type="NCBI Taxonomy" id="153505"/>
    <lineage>
        <taxon>Eukaryota</taxon>
        <taxon>Fungi</taxon>
        <taxon>Dikarya</taxon>
        <taxon>Basidiomycota</taxon>
        <taxon>Agaricomycotina</taxon>
        <taxon>Agaricomycetes</taxon>
        <taxon>Agaricomycetidae</taxon>
        <taxon>Agaricales</taxon>
        <taxon>Marasmiineae</taxon>
        <taxon>Mycenaceae</taxon>
        <taxon>Mycena</taxon>
    </lineage>
</organism>
<dbReference type="Proteomes" id="UP001219525">
    <property type="component" value="Unassembled WGS sequence"/>
</dbReference>
<dbReference type="InterPro" id="IPR036249">
    <property type="entry name" value="Thioredoxin-like_sf"/>
</dbReference>
<evidence type="ECO:0000313" key="3">
    <source>
        <dbReference type="Proteomes" id="UP001219525"/>
    </source>
</evidence>
<sequence>MSALRRLKAWVLNHELDPDHIRAQLTAAAVPVSEAECRTCADPCEDGHAEYPSRFKVDMETQMLGSVRPFRRQIMISTGTTDWDREITSTKGSLAAHVSSLPTSPRHKTSGAPDPDTPRVPGIFAAATSSEITILNGSHASICDDHQLETVLIFPDYVVVAGVPSSSKGAQMLWENALDPLIPRMLGSEEPSLKTRVLPYACVITMCSHKRRDNRCALSAPKLERAFTDSLERRGWSVDTQLEHFLDPPLEKFAGTTEEREAHVINTLRTLQTSRKALILYNSHMGGHRYAGNCIIYTPSGASVWYGRITPHEVDAIVENTVERGLILPALLRGGLGLSKPGCNTLHDW</sequence>
<dbReference type="EMBL" id="JARJCW010000046">
    <property type="protein sequence ID" value="KAJ7204800.1"/>
    <property type="molecule type" value="Genomic_DNA"/>
</dbReference>
<accession>A0AAD6V9N5</accession>
<reference evidence="2" key="1">
    <citation type="submission" date="2023-03" db="EMBL/GenBank/DDBJ databases">
        <title>Massive genome expansion in bonnet fungi (Mycena s.s.) driven by repeated elements and novel gene families across ecological guilds.</title>
        <authorList>
            <consortium name="Lawrence Berkeley National Laboratory"/>
            <person name="Harder C.B."/>
            <person name="Miyauchi S."/>
            <person name="Viragh M."/>
            <person name="Kuo A."/>
            <person name="Thoen E."/>
            <person name="Andreopoulos B."/>
            <person name="Lu D."/>
            <person name="Skrede I."/>
            <person name="Drula E."/>
            <person name="Henrissat B."/>
            <person name="Morin E."/>
            <person name="Kohler A."/>
            <person name="Barry K."/>
            <person name="LaButti K."/>
            <person name="Morin E."/>
            <person name="Salamov A."/>
            <person name="Lipzen A."/>
            <person name="Mereny Z."/>
            <person name="Hegedus B."/>
            <person name="Baldrian P."/>
            <person name="Stursova M."/>
            <person name="Weitz H."/>
            <person name="Taylor A."/>
            <person name="Grigoriev I.V."/>
            <person name="Nagy L.G."/>
            <person name="Martin F."/>
            <person name="Kauserud H."/>
        </authorList>
    </citation>
    <scope>NUCLEOTIDE SEQUENCE</scope>
    <source>
        <strain evidence="2">9144</strain>
    </source>
</reference>
<dbReference type="AlphaFoldDB" id="A0AAD6V9N5"/>